<keyword evidence="1" id="KW-1133">Transmembrane helix</keyword>
<dbReference type="EMBL" id="VSSQ01009706">
    <property type="protein sequence ID" value="MPM42374.1"/>
    <property type="molecule type" value="Genomic_DNA"/>
</dbReference>
<feature type="transmembrane region" description="Helical" evidence="1">
    <location>
        <begin position="35"/>
        <end position="53"/>
    </location>
</feature>
<reference evidence="2" key="1">
    <citation type="submission" date="2019-08" db="EMBL/GenBank/DDBJ databases">
        <authorList>
            <person name="Kucharzyk K."/>
            <person name="Murdoch R.W."/>
            <person name="Higgins S."/>
            <person name="Loffler F."/>
        </authorList>
    </citation>
    <scope>NUCLEOTIDE SEQUENCE</scope>
</reference>
<proteinExistence type="predicted"/>
<organism evidence="2">
    <name type="scientific">bioreactor metagenome</name>
    <dbReference type="NCBI Taxonomy" id="1076179"/>
    <lineage>
        <taxon>unclassified sequences</taxon>
        <taxon>metagenomes</taxon>
        <taxon>ecological metagenomes</taxon>
    </lineage>
</organism>
<name>A0A644ZXR8_9ZZZZ</name>
<keyword evidence="1" id="KW-0812">Transmembrane</keyword>
<evidence type="ECO:0000313" key="2">
    <source>
        <dbReference type="EMBL" id="MPM42374.1"/>
    </source>
</evidence>
<comment type="caution">
    <text evidence="2">The sequence shown here is derived from an EMBL/GenBank/DDBJ whole genome shotgun (WGS) entry which is preliminary data.</text>
</comment>
<gene>
    <name evidence="2" type="ORF">SDC9_89039</name>
</gene>
<sequence>MRRNGRIGLIGSVLIGIGGGVWLIVAALVGERQTSLVPGCLLVLLGIGAGWSFRQKQHHAISDSGSPVLFTLDREGLHLDPGEGAEPISRDWGAFALTWLHRSGSYLEISPTGLPTRRWPVIVTDAARPALAAAITELSGSTATLGDGSRPARHGG</sequence>
<keyword evidence="1" id="KW-0472">Membrane</keyword>
<dbReference type="AlphaFoldDB" id="A0A644ZXR8"/>
<evidence type="ECO:0000256" key="1">
    <source>
        <dbReference type="SAM" id="Phobius"/>
    </source>
</evidence>
<feature type="transmembrane region" description="Helical" evidence="1">
    <location>
        <begin position="7"/>
        <end position="29"/>
    </location>
</feature>
<accession>A0A644ZXR8</accession>
<protein>
    <submittedName>
        <fullName evidence="2">Uncharacterized protein</fullName>
    </submittedName>
</protein>